<name>A0A1I0RFY6_9BACT</name>
<dbReference type="PROSITE" id="PS51781">
    <property type="entry name" value="SH3B"/>
    <property type="match status" value="1"/>
</dbReference>
<dbReference type="InterPro" id="IPR003646">
    <property type="entry name" value="SH3-like_bac-type"/>
</dbReference>
<feature type="domain" description="NlpC/P60" evidence="6">
    <location>
        <begin position="134"/>
        <end position="261"/>
    </location>
</feature>
<evidence type="ECO:0000313" key="8">
    <source>
        <dbReference type="Proteomes" id="UP000199437"/>
    </source>
</evidence>
<dbReference type="Pfam" id="PF18348">
    <property type="entry name" value="SH3_16"/>
    <property type="match status" value="1"/>
</dbReference>
<dbReference type="EMBL" id="FOIR01000004">
    <property type="protein sequence ID" value="SEW39752.1"/>
    <property type="molecule type" value="Genomic_DNA"/>
</dbReference>
<dbReference type="GO" id="GO:0006508">
    <property type="term" value="P:proteolysis"/>
    <property type="evidence" value="ECO:0007669"/>
    <property type="project" value="UniProtKB-KW"/>
</dbReference>
<organism evidence="7 8">
    <name type="scientific">Roseivirga pacifica</name>
    <dbReference type="NCBI Taxonomy" id="1267423"/>
    <lineage>
        <taxon>Bacteria</taxon>
        <taxon>Pseudomonadati</taxon>
        <taxon>Bacteroidota</taxon>
        <taxon>Cytophagia</taxon>
        <taxon>Cytophagales</taxon>
        <taxon>Roseivirgaceae</taxon>
        <taxon>Roseivirga</taxon>
    </lineage>
</organism>
<dbReference type="STRING" id="1267423.SAMN05216290_3488"/>
<dbReference type="Gene3D" id="3.90.1720.10">
    <property type="entry name" value="endopeptidase domain like (from Nostoc punctiforme)"/>
    <property type="match status" value="1"/>
</dbReference>
<gene>
    <name evidence="7" type="ORF">SAMN05216290_3488</name>
</gene>
<evidence type="ECO:0000259" key="6">
    <source>
        <dbReference type="PROSITE" id="PS51935"/>
    </source>
</evidence>
<evidence type="ECO:0000256" key="4">
    <source>
        <dbReference type="ARBA" id="ARBA00022807"/>
    </source>
</evidence>
<keyword evidence="2" id="KW-0645">Protease</keyword>
<protein>
    <submittedName>
        <fullName evidence="7">NlpC/P60 family protein</fullName>
    </submittedName>
</protein>
<dbReference type="GeneID" id="99988160"/>
<dbReference type="AlphaFoldDB" id="A0A1I0RFY6"/>
<dbReference type="GO" id="GO:0008234">
    <property type="term" value="F:cysteine-type peptidase activity"/>
    <property type="evidence" value="ECO:0007669"/>
    <property type="project" value="UniProtKB-KW"/>
</dbReference>
<evidence type="ECO:0000313" key="7">
    <source>
        <dbReference type="EMBL" id="SEW39752.1"/>
    </source>
</evidence>
<dbReference type="PANTHER" id="PTHR47053">
    <property type="entry name" value="MUREIN DD-ENDOPEPTIDASE MEPH-RELATED"/>
    <property type="match status" value="1"/>
</dbReference>
<evidence type="ECO:0000256" key="2">
    <source>
        <dbReference type="ARBA" id="ARBA00022670"/>
    </source>
</evidence>
<keyword evidence="8" id="KW-1185">Reference proteome</keyword>
<proteinExistence type="inferred from homology"/>
<dbReference type="InterPro" id="IPR041382">
    <property type="entry name" value="SH3_16"/>
</dbReference>
<comment type="similarity">
    <text evidence="1">Belongs to the peptidase C40 family.</text>
</comment>
<sequence length="263" mass="30068">MIETIGYGVIRLPLIPVRSEPADAAEMITQLLFGEHYRVLEISDNKKWVRIQNAADNYLGWIDKKQHYDISREYFDQISNTEYRICTDLFSPVFFQKKRLNITFGAVLPLLNNPLFRDEESLAFNGESKSLFQKLDAEALVEFAKKLQFSPYLWGGKSPLGIDCSGLTQLVYKVAGFDLPRDSSQQILEGKEVSFDEAKAGDLAFFTNAEGKMNHVGMVVAPGEIIHASGYVRIDRLDTKGIFNDEQKVYTHTYFKLKRYLKE</sequence>
<evidence type="ECO:0000256" key="3">
    <source>
        <dbReference type="ARBA" id="ARBA00022801"/>
    </source>
</evidence>
<dbReference type="InterPro" id="IPR038765">
    <property type="entry name" value="Papain-like_cys_pep_sf"/>
</dbReference>
<dbReference type="RefSeq" id="WP_245733639.1">
    <property type="nucleotide sequence ID" value="NZ_FOIR01000004.1"/>
</dbReference>
<dbReference type="PROSITE" id="PS51935">
    <property type="entry name" value="NLPC_P60"/>
    <property type="match status" value="1"/>
</dbReference>
<reference evidence="8" key="1">
    <citation type="submission" date="2016-10" db="EMBL/GenBank/DDBJ databases">
        <authorList>
            <person name="Varghese N."/>
            <person name="Submissions S."/>
        </authorList>
    </citation>
    <scope>NUCLEOTIDE SEQUENCE [LARGE SCALE GENOMIC DNA]</scope>
    <source>
        <strain evidence="8">CGMCC 1.12402</strain>
    </source>
</reference>
<dbReference type="Gene3D" id="2.30.30.40">
    <property type="entry name" value="SH3 Domains"/>
    <property type="match status" value="1"/>
</dbReference>
<keyword evidence="4" id="KW-0788">Thiol protease</keyword>
<keyword evidence="3" id="KW-0378">Hydrolase</keyword>
<feature type="domain" description="SH3b" evidence="5">
    <location>
        <begin position="3"/>
        <end position="71"/>
    </location>
</feature>
<evidence type="ECO:0000256" key="1">
    <source>
        <dbReference type="ARBA" id="ARBA00007074"/>
    </source>
</evidence>
<dbReference type="InterPro" id="IPR051202">
    <property type="entry name" value="Peptidase_C40"/>
</dbReference>
<dbReference type="Proteomes" id="UP000199437">
    <property type="component" value="Unassembled WGS sequence"/>
</dbReference>
<dbReference type="PANTHER" id="PTHR47053:SF1">
    <property type="entry name" value="MUREIN DD-ENDOPEPTIDASE MEPH-RELATED"/>
    <property type="match status" value="1"/>
</dbReference>
<dbReference type="Pfam" id="PF00877">
    <property type="entry name" value="NLPC_P60"/>
    <property type="match status" value="1"/>
</dbReference>
<dbReference type="InterPro" id="IPR000064">
    <property type="entry name" value="NLP_P60_dom"/>
</dbReference>
<evidence type="ECO:0000259" key="5">
    <source>
        <dbReference type="PROSITE" id="PS51781"/>
    </source>
</evidence>
<dbReference type="SUPFAM" id="SSF54001">
    <property type="entry name" value="Cysteine proteinases"/>
    <property type="match status" value="1"/>
</dbReference>
<accession>A0A1I0RFY6</accession>